<dbReference type="AlphaFoldDB" id="A0A8R7TQS4"/>
<evidence type="ECO:0000313" key="1">
    <source>
        <dbReference type="EnsemblPlants" id="TuG1812G0300000745.01.T01"/>
    </source>
</evidence>
<accession>A0A8R7TQS4</accession>
<reference evidence="2" key="1">
    <citation type="journal article" date="2013" name="Nature">
        <title>Draft genome of the wheat A-genome progenitor Triticum urartu.</title>
        <authorList>
            <person name="Ling H.Q."/>
            <person name="Zhao S."/>
            <person name="Liu D."/>
            <person name="Wang J."/>
            <person name="Sun H."/>
            <person name="Zhang C."/>
            <person name="Fan H."/>
            <person name="Li D."/>
            <person name="Dong L."/>
            <person name="Tao Y."/>
            <person name="Gao C."/>
            <person name="Wu H."/>
            <person name="Li Y."/>
            <person name="Cui Y."/>
            <person name="Guo X."/>
            <person name="Zheng S."/>
            <person name="Wang B."/>
            <person name="Yu K."/>
            <person name="Liang Q."/>
            <person name="Yang W."/>
            <person name="Lou X."/>
            <person name="Chen J."/>
            <person name="Feng M."/>
            <person name="Jian J."/>
            <person name="Zhang X."/>
            <person name="Luo G."/>
            <person name="Jiang Y."/>
            <person name="Liu J."/>
            <person name="Wang Z."/>
            <person name="Sha Y."/>
            <person name="Zhang B."/>
            <person name="Wu H."/>
            <person name="Tang D."/>
            <person name="Shen Q."/>
            <person name="Xue P."/>
            <person name="Zou S."/>
            <person name="Wang X."/>
            <person name="Liu X."/>
            <person name="Wang F."/>
            <person name="Yang Y."/>
            <person name="An X."/>
            <person name="Dong Z."/>
            <person name="Zhang K."/>
            <person name="Zhang X."/>
            <person name="Luo M.C."/>
            <person name="Dvorak J."/>
            <person name="Tong Y."/>
            <person name="Wang J."/>
            <person name="Yang H."/>
            <person name="Li Z."/>
            <person name="Wang D."/>
            <person name="Zhang A."/>
            <person name="Wang J."/>
        </authorList>
    </citation>
    <scope>NUCLEOTIDE SEQUENCE</scope>
    <source>
        <strain evidence="2">cv. G1812</strain>
    </source>
</reference>
<dbReference type="PANTHER" id="PTHR17985">
    <property type="entry name" value="SER/THR-RICH PROTEIN T10 IN DGCR REGION"/>
    <property type="match status" value="1"/>
</dbReference>
<dbReference type="EnsemblPlants" id="TuG1812G0300000745.01.T01">
    <property type="protein sequence ID" value="TuG1812G0300000745.01.T01"/>
    <property type="gene ID" value="TuG1812G0300000745.01"/>
</dbReference>
<reference evidence="1" key="2">
    <citation type="submission" date="2018-03" db="EMBL/GenBank/DDBJ databases">
        <title>The Triticum urartu genome reveals the dynamic nature of wheat genome evolution.</title>
        <authorList>
            <person name="Ling H."/>
            <person name="Ma B."/>
            <person name="Shi X."/>
            <person name="Liu H."/>
            <person name="Dong L."/>
            <person name="Sun H."/>
            <person name="Cao Y."/>
            <person name="Gao Q."/>
            <person name="Zheng S."/>
            <person name="Li Y."/>
            <person name="Yu Y."/>
            <person name="Du H."/>
            <person name="Qi M."/>
            <person name="Li Y."/>
            <person name="Yu H."/>
            <person name="Cui Y."/>
            <person name="Wang N."/>
            <person name="Chen C."/>
            <person name="Wu H."/>
            <person name="Zhao Y."/>
            <person name="Zhang J."/>
            <person name="Li Y."/>
            <person name="Zhou W."/>
            <person name="Zhang B."/>
            <person name="Hu W."/>
            <person name="Eijk M."/>
            <person name="Tang J."/>
            <person name="Witsenboer H."/>
            <person name="Zhao S."/>
            <person name="Li Z."/>
            <person name="Zhang A."/>
            <person name="Wang D."/>
            <person name="Liang C."/>
        </authorList>
    </citation>
    <scope>NUCLEOTIDE SEQUENCE [LARGE SCALE GENOMIC DNA]</scope>
    <source>
        <strain evidence="1">cv. G1812</strain>
    </source>
</reference>
<reference evidence="1" key="3">
    <citation type="submission" date="2022-06" db="UniProtKB">
        <authorList>
            <consortium name="EnsemblPlants"/>
        </authorList>
    </citation>
    <scope>IDENTIFICATION</scope>
</reference>
<dbReference type="Pfam" id="PF05742">
    <property type="entry name" value="TANGO2"/>
    <property type="match status" value="1"/>
</dbReference>
<dbReference type="Gramene" id="TuG1812G0300000745.01.T02">
    <property type="protein sequence ID" value="TuG1812G0300000745.01.T02"/>
    <property type="gene ID" value="TuG1812G0300000745.01"/>
</dbReference>
<name>A0A8R7TQS4_TRIUA</name>
<dbReference type="Proteomes" id="UP000015106">
    <property type="component" value="Chromosome 3"/>
</dbReference>
<organism evidence="1 2">
    <name type="scientific">Triticum urartu</name>
    <name type="common">Red wild einkorn</name>
    <name type="synonym">Crithodium urartu</name>
    <dbReference type="NCBI Taxonomy" id="4572"/>
    <lineage>
        <taxon>Eukaryota</taxon>
        <taxon>Viridiplantae</taxon>
        <taxon>Streptophyta</taxon>
        <taxon>Embryophyta</taxon>
        <taxon>Tracheophyta</taxon>
        <taxon>Spermatophyta</taxon>
        <taxon>Magnoliopsida</taxon>
        <taxon>Liliopsida</taxon>
        <taxon>Poales</taxon>
        <taxon>Poaceae</taxon>
        <taxon>BOP clade</taxon>
        <taxon>Pooideae</taxon>
        <taxon>Triticodae</taxon>
        <taxon>Triticeae</taxon>
        <taxon>Triticinae</taxon>
        <taxon>Triticum</taxon>
    </lineage>
</organism>
<dbReference type="PANTHER" id="PTHR17985:SF8">
    <property type="entry name" value="TRANSPORT AND GOLGI ORGANIZATION PROTEIN 2 HOMOLOG"/>
    <property type="match status" value="1"/>
</dbReference>
<evidence type="ECO:0000313" key="2">
    <source>
        <dbReference type="Proteomes" id="UP000015106"/>
    </source>
</evidence>
<sequence length="77" mass="8905">MTDTTRADKDRLPNTGCEPNWEHGLTSIFIEVQTDKGLYGTRNTAVLSVNYDREASLYEKYLESGIRKDHIVHYQIE</sequence>
<dbReference type="EnsemblPlants" id="TuG1812G0300000745.01.T02">
    <property type="protein sequence ID" value="TuG1812G0300000745.01.T02"/>
    <property type="gene ID" value="TuG1812G0300000745.01"/>
</dbReference>
<dbReference type="InterPro" id="IPR008551">
    <property type="entry name" value="TANGO2"/>
</dbReference>
<proteinExistence type="predicted"/>
<dbReference type="Gramene" id="TuG1812G0300000745.01.T01">
    <property type="protein sequence ID" value="TuG1812G0300000745.01.T01"/>
    <property type="gene ID" value="TuG1812G0300000745.01"/>
</dbReference>
<protein>
    <submittedName>
        <fullName evidence="1">Uncharacterized protein</fullName>
    </submittedName>
</protein>
<keyword evidence="2" id="KW-1185">Reference proteome</keyword>